<keyword evidence="3 4" id="KW-0732">Signal</keyword>
<name>A0ABZ3HDG8_9BACT</name>
<evidence type="ECO:0000256" key="2">
    <source>
        <dbReference type="ARBA" id="ARBA00022448"/>
    </source>
</evidence>
<reference evidence="5 6" key="1">
    <citation type="submission" date="2024-03" db="EMBL/GenBank/DDBJ databases">
        <title>Sulfurimonas sp. HSL3-1.</title>
        <authorList>
            <person name="Wang S."/>
        </authorList>
    </citation>
    <scope>NUCLEOTIDE SEQUENCE [LARGE SCALE GENOMIC DNA]</scope>
    <source>
        <strain evidence="5 6">HSL3-1</strain>
    </source>
</reference>
<sequence>MANIKSMKFISTAAAAALACTLTSSASAADGEAFTPKRSLKGNMMEVYNVLPGKADTITDMFAKGVVYGRLRVNSFNWDWKNDDTAQTKNKDNRALGLGGNLIYKTASLYGLSAGAGLYYTDEPFPGERMSEANIGYLKAGKDTTSRYNVNRLGRYGFATLAQAYVQYDISKTSFVAGRQIFESFLTKSNDTKMIPNTFEGYSFTTKELPQTRIRGAWFYQQKLRDHETFHDVLTFDDSNTSVKTQWNGNDDSAVHKGLSVNNFRAAGEDITHSLIVADVQNKSIKNLQLDLTYGGVPGVVSSLTGEINYAIPLGGWKITPGARYMKQMDDGGGKVGGASLKGTLVDWTGGTAVFDNTKGYDTPDSLDSSLWMARLVAETGPLKMMVAYSAVADEADIVAPWRGFPTGGYTRAMAQYNWYANTKTTAAQVNFNFDKANLVSGLSAMVRYAMQDFDEDKQAAGVQADSNIIHIDLIEKVKAIPGLEAKVRIGLVDAKDREAGYDKDSYNEYRFELNYLF</sequence>
<organism evidence="5 6">
    <name type="scientific">Sulfurimonas diazotrophicus</name>
    <dbReference type="NCBI Taxonomy" id="3131939"/>
    <lineage>
        <taxon>Bacteria</taxon>
        <taxon>Pseudomonadati</taxon>
        <taxon>Campylobacterota</taxon>
        <taxon>Epsilonproteobacteria</taxon>
        <taxon>Campylobacterales</taxon>
        <taxon>Sulfurimonadaceae</taxon>
        <taxon>Sulfurimonas</taxon>
    </lineage>
</organism>
<comment type="similarity">
    <text evidence="1">Belongs to the outer membrane porin (Opr) (TC 1.B.25) family.</text>
</comment>
<dbReference type="Proteomes" id="UP001447842">
    <property type="component" value="Chromosome"/>
</dbReference>
<evidence type="ECO:0000256" key="3">
    <source>
        <dbReference type="ARBA" id="ARBA00022729"/>
    </source>
</evidence>
<dbReference type="PANTHER" id="PTHR34596:SF2">
    <property type="entry name" value="CHITOPORIN"/>
    <property type="match status" value="1"/>
</dbReference>
<feature type="chain" id="PRO_5046764089" evidence="4">
    <location>
        <begin position="29"/>
        <end position="518"/>
    </location>
</feature>
<feature type="signal peptide" evidence="4">
    <location>
        <begin position="1"/>
        <end position="28"/>
    </location>
</feature>
<dbReference type="PROSITE" id="PS51257">
    <property type="entry name" value="PROKAR_LIPOPROTEIN"/>
    <property type="match status" value="1"/>
</dbReference>
<keyword evidence="6" id="KW-1185">Reference proteome</keyword>
<dbReference type="Gene3D" id="2.40.160.10">
    <property type="entry name" value="Porin"/>
    <property type="match status" value="1"/>
</dbReference>
<dbReference type="EMBL" id="CP147920">
    <property type="protein sequence ID" value="XAU15818.1"/>
    <property type="molecule type" value="Genomic_DNA"/>
</dbReference>
<dbReference type="PANTHER" id="PTHR34596">
    <property type="entry name" value="CHITOPORIN"/>
    <property type="match status" value="1"/>
</dbReference>
<evidence type="ECO:0000313" key="6">
    <source>
        <dbReference type="Proteomes" id="UP001447842"/>
    </source>
</evidence>
<proteinExistence type="inferred from homology"/>
<evidence type="ECO:0000256" key="4">
    <source>
        <dbReference type="SAM" id="SignalP"/>
    </source>
</evidence>
<dbReference type="InterPro" id="IPR023614">
    <property type="entry name" value="Porin_dom_sf"/>
</dbReference>
<accession>A0ABZ3HDG8</accession>
<protein>
    <submittedName>
        <fullName evidence="5">OprD family outer membrane porin</fullName>
    </submittedName>
</protein>
<evidence type="ECO:0000256" key="1">
    <source>
        <dbReference type="ARBA" id="ARBA00009075"/>
    </source>
</evidence>
<keyword evidence="2" id="KW-0813">Transport</keyword>
<dbReference type="InterPro" id="IPR005318">
    <property type="entry name" value="OM_porin_bac"/>
</dbReference>
<dbReference type="RefSeq" id="WP_345973187.1">
    <property type="nucleotide sequence ID" value="NZ_CP147920.1"/>
</dbReference>
<dbReference type="Pfam" id="PF03573">
    <property type="entry name" value="OprD"/>
    <property type="match status" value="1"/>
</dbReference>
<evidence type="ECO:0000313" key="5">
    <source>
        <dbReference type="EMBL" id="XAU15818.1"/>
    </source>
</evidence>
<gene>
    <name evidence="5" type="ORF">WCY31_03735</name>
</gene>